<dbReference type="InterPro" id="IPR002048">
    <property type="entry name" value="EF_hand_dom"/>
</dbReference>
<evidence type="ECO:0000256" key="3">
    <source>
        <dbReference type="ARBA" id="ARBA00022837"/>
    </source>
</evidence>
<feature type="region of interest" description="Disordered" evidence="4">
    <location>
        <begin position="211"/>
        <end position="231"/>
    </location>
</feature>
<dbReference type="SMART" id="SM00054">
    <property type="entry name" value="EFh"/>
    <property type="match status" value="2"/>
</dbReference>
<accession>A0A8S1UGM7</accession>
<dbReference type="AlphaFoldDB" id="A0A8S1UGM7"/>
<dbReference type="Pfam" id="PF13499">
    <property type="entry name" value="EF-hand_7"/>
    <property type="match status" value="2"/>
</dbReference>
<dbReference type="PROSITE" id="PS00018">
    <property type="entry name" value="EF_HAND_1"/>
    <property type="match status" value="2"/>
</dbReference>
<dbReference type="OrthoDB" id="191686at2759"/>
<feature type="domain" description="EF-hand" evidence="5">
    <location>
        <begin position="63"/>
        <end position="98"/>
    </location>
</feature>
<evidence type="ECO:0000256" key="2">
    <source>
        <dbReference type="ARBA" id="ARBA00022737"/>
    </source>
</evidence>
<organism evidence="6 7">
    <name type="scientific">Paramecium pentaurelia</name>
    <dbReference type="NCBI Taxonomy" id="43138"/>
    <lineage>
        <taxon>Eukaryota</taxon>
        <taxon>Sar</taxon>
        <taxon>Alveolata</taxon>
        <taxon>Ciliophora</taxon>
        <taxon>Intramacronucleata</taxon>
        <taxon>Oligohymenophorea</taxon>
        <taxon>Peniculida</taxon>
        <taxon>Parameciidae</taxon>
        <taxon>Paramecium</taxon>
    </lineage>
</organism>
<protein>
    <recommendedName>
        <fullName evidence="5">EF-hand domain-containing protein</fullName>
    </recommendedName>
</protein>
<dbReference type="EMBL" id="CAJJDO010000040">
    <property type="protein sequence ID" value="CAD8163990.1"/>
    <property type="molecule type" value="Genomic_DNA"/>
</dbReference>
<evidence type="ECO:0000313" key="7">
    <source>
        <dbReference type="Proteomes" id="UP000689195"/>
    </source>
</evidence>
<evidence type="ECO:0000313" key="6">
    <source>
        <dbReference type="EMBL" id="CAD8163990.1"/>
    </source>
</evidence>
<dbReference type="Proteomes" id="UP000689195">
    <property type="component" value="Unassembled WGS sequence"/>
</dbReference>
<dbReference type="PANTHER" id="PTHR34524">
    <property type="entry name" value="CALCYPHOSIN"/>
    <property type="match status" value="1"/>
</dbReference>
<dbReference type="PROSITE" id="PS50222">
    <property type="entry name" value="EF_HAND_2"/>
    <property type="match status" value="2"/>
</dbReference>
<evidence type="ECO:0000259" key="5">
    <source>
        <dbReference type="PROSITE" id="PS50222"/>
    </source>
</evidence>
<keyword evidence="2" id="KW-0677">Repeat</keyword>
<proteinExistence type="predicted"/>
<keyword evidence="3" id="KW-0106">Calcium</keyword>
<dbReference type="PANTHER" id="PTHR34524:SF6">
    <property type="entry name" value="CALCYPHOSINE LIKE"/>
    <property type="match status" value="1"/>
</dbReference>
<evidence type="ECO:0000256" key="1">
    <source>
        <dbReference type="ARBA" id="ARBA00022723"/>
    </source>
</evidence>
<feature type="domain" description="EF-hand" evidence="5">
    <location>
        <begin position="390"/>
        <end position="425"/>
    </location>
</feature>
<evidence type="ECO:0000256" key="4">
    <source>
        <dbReference type="SAM" id="MobiDB-lite"/>
    </source>
</evidence>
<dbReference type="InterPro" id="IPR051581">
    <property type="entry name" value="Ca-bind"/>
</dbReference>
<dbReference type="GO" id="GO:0005509">
    <property type="term" value="F:calcium ion binding"/>
    <property type="evidence" value="ECO:0007669"/>
    <property type="project" value="InterPro"/>
</dbReference>
<name>A0A8S1UGM7_9CILI</name>
<keyword evidence="1" id="KW-0479">Metal-binding</keyword>
<keyword evidence="7" id="KW-1185">Reference proteome</keyword>
<reference evidence="6" key="1">
    <citation type="submission" date="2021-01" db="EMBL/GenBank/DDBJ databases">
        <authorList>
            <consortium name="Genoscope - CEA"/>
            <person name="William W."/>
        </authorList>
    </citation>
    <scope>NUCLEOTIDE SEQUENCE</scope>
</reference>
<gene>
    <name evidence="6" type="ORF">PPENT_87.1.T0400167</name>
</gene>
<feature type="region of interest" description="Disordered" evidence="4">
    <location>
        <begin position="538"/>
        <end position="558"/>
    </location>
</feature>
<dbReference type="InterPro" id="IPR018247">
    <property type="entry name" value="EF_Hand_1_Ca_BS"/>
</dbReference>
<sequence>MNFYFFIQLAVEAELKLEEMRILLANLDNFEPFTTYKRLDQRRTGGLKSDNIFEFLNDNDIQITQDQLDYMFRVLDEDSDGLVSFQDFKRAILPKMNDQVKDQALNHKSYDLPVNMLLPKEIEAQLSQFFIQIKQNYIQYQQIEQKIDLNQLDIYDKDNYITINSLKFWLQQLGKDIKEEILQNFIIIIQGQKQWLQKLLDQIYTKKEKDQDQFHKQREEENFNKDHQENDEVDIEKQKELKQFQQNDAETDIYRKISQLNNQQELQSQVFEHNKTHNYDLHYDIEFEICQLKNKIYDLEIQLEIPSQLNRRSQIGQMFEKVQNKELQQFSRMSYLKIFDYPPSEYGKDLITNLDNFEPFTTYKRLDQRRTGGLKSDNIFEFLNDNDIQITQDQLDYMFRVLDEDSDGLVSFQDFKRAILPKMNDQVKDQALNHKSYDLPVNMLLPKEIEAQLSQFFIQIKQNYIQYQQIEQKIDLNQLDIYDKDNYITINSLKFWLQQLGKDIKEEILQNFIIIIQGQKQWLQKLLDQIYTKKEKDQDQFHKQREEENFNKDHQENDEVDIEKQKELKQFQQNDAETDIYRKISQLNNQQELQSQVFEHNKTHNYDLHYDIEFEICQLKNKIYDLEIQLEIPSQLNRRSQIGQMFEKVQNKELQQFSRMSYLKIFDYPPSEYGKDLISQKLQLDKQIKKEQIKQQILL</sequence>
<comment type="caution">
    <text evidence="6">The sequence shown here is derived from an EMBL/GenBank/DDBJ whole genome shotgun (WGS) entry which is preliminary data.</text>
</comment>